<dbReference type="EMBL" id="CP086322">
    <property type="protein sequence ID" value="UQA96886.1"/>
    <property type="molecule type" value="Genomic_DNA"/>
</dbReference>
<accession>A0ABY4MKM5</accession>
<sequence>MTTHRIPLQDYDRHDLVWALDPPSGHLSTGSGRCHGFVRVSSAKKPVAALFADAGRLWLQYGDRHWDCEEVSVRHSTAPDGTREFTVTGPRGTELCLGYPAPRPEPFDPAYDWIDTLADDFLLWVAERLAAPDRREALREHYTAGFTAA</sequence>
<evidence type="ECO:0000313" key="1">
    <source>
        <dbReference type="EMBL" id="UQA96886.1"/>
    </source>
</evidence>
<evidence type="ECO:0000313" key="2">
    <source>
        <dbReference type="Proteomes" id="UP000830115"/>
    </source>
</evidence>
<gene>
    <name evidence="1" type="ORF">K9S39_37935</name>
</gene>
<dbReference type="Proteomes" id="UP000830115">
    <property type="component" value="Chromosome"/>
</dbReference>
<reference evidence="1" key="1">
    <citation type="submission" date="2021-10" db="EMBL/GenBank/DDBJ databases">
        <title>Streptomyces nigrumlapis sp.nov.,an antimicrobial producing actinobacterium isolated from Black Gobi rocks.</title>
        <authorList>
            <person name="Wen Y."/>
            <person name="Zhang W."/>
            <person name="Liu X.G."/>
        </authorList>
    </citation>
    <scope>NUCLEOTIDE SEQUENCE</scope>
    <source>
        <strain evidence="1">ST13-2-2</strain>
    </source>
</reference>
<name>A0ABY4MKM5_9ACTN</name>
<dbReference type="RefSeq" id="WP_248867805.1">
    <property type="nucleotide sequence ID" value="NZ_CP086322.1"/>
</dbReference>
<organism evidence="1 2">
    <name type="scientific">Streptomyces halobius</name>
    <dbReference type="NCBI Taxonomy" id="2879846"/>
    <lineage>
        <taxon>Bacteria</taxon>
        <taxon>Bacillati</taxon>
        <taxon>Actinomycetota</taxon>
        <taxon>Actinomycetes</taxon>
        <taxon>Kitasatosporales</taxon>
        <taxon>Streptomycetaceae</taxon>
        <taxon>Streptomyces</taxon>
    </lineage>
</organism>
<keyword evidence="2" id="KW-1185">Reference proteome</keyword>
<protein>
    <submittedName>
        <fullName evidence="1">Uncharacterized protein</fullName>
    </submittedName>
</protein>
<proteinExistence type="predicted"/>